<dbReference type="Proteomes" id="UP000276215">
    <property type="component" value="Unassembled WGS sequence"/>
</dbReference>
<dbReference type="EMBL" id="ML120353">
    <property type="protein sequence ID" value="RPB05428.1"/>
    <property type="molecule type" value="Genomic_DNA"/>
</dbReference>
<protein>
    <submittedName>
        <fullName evidence="2">Pkr1-domain-containing protein</fullName>
    </submittedName>
</protein>
<feature type="transmembrane region" description="Helical" evidence="1">
    <location>
        <begin position="20"/>
        <end position="41"/>
    </location>
</feature>
<feature type="transmembrane region" description="Helical" evidence="1">
    <location>
        <begin position="48"/>
        <end position="67"/>
    </location>
</feature>
<evidence type="ECO:0000313" key="2">
    <source>
        <dbReference type="EMBL" id="RPB05428.1"/>
    </source>
</evidence>
<keyword evidence="1" id="KW-1133">Transmembrane helix</keyword>
<dbReference type="PANTHER" id="PTHR28251">
    <property type="entry name" value="V-TYPE ATPASE ASSEMBLY FACTOR PKR1"/>
    <property type="match status" value="1"/>
</dbReference>
<dbReference type="GO" id="GO:0005789">
    <property type="term" value="C:endoplasmic reticulum membrane"/>
    <property type="evidence" value="ECO:0007669"/>
    <property type="project" value="TreeGrafter"/>
</dbReference>
<sequence length="86" mass="9869">MATFLQNLWTSIFTPGTNSSLVTATHISFCALQLTFLALLIGTRSIHFVILSFICAGLWMGITWFIGELEILKREQEEFRDRMRRG</sequence>
<feature type="non-terminal residue" evidence="2">
    <location>
        <position position="86"/>
    </location>
</feature>
<keyword evidence="1" id="KW-0472">Membrane</keyword>
<accession>A0A3N4K7J4</accession>
<dbReference type="AlphaFoldDB" id="A0A3N4K7J4"/>
<name>A0A3N4K7J4_9PEZI</name>
<gene>
    <name evidence="2" type="ORF">L873DRAFT_1599452</name>
</gene>
<reference evidence="2 3" key="1">
    <citation type="journal article" date="2018" name="Nat. Ecol. Evol.">
        <title>Pezizomycetes genomes reveal the molecular basis of ectomycorrhizal truffle lifestyle.</title>
        <authorList>
            <person name="Murat C."/>
            <person name="Payen T."/>
            <person name="Noel B."/>
            <person name="Kuo A."/>
            <person name="Morin E."/>
            <person name="Chen J."/>
            <person name="Kohler A."/>
            <person name="Krizsan K."/>
            <person name="Balestrini R."/>
            <person name="Da Silva C."/>
            <person name="Montanini B."/>
            <person name="Hainaut M."/>
            <person name="Levati E."/>
            <person name="Barry K.W."/>
            <person name="Belfiori B."/>
            <person name="Cichocki N."/>
            <person name="Clum A."/>
            <person name="Dockter R.B."/>
            <person name="Fauchery L."/>
            <person name="Guy J."/>
            <person name="Iotti M."/>
            <person name="Le Tacon F."/>
            <person name="Lindquist E.A."/>
            <person name="Lipzen A."/>
            <person name="Malagnac F."/>
            <person name="Mello A."/>
            <person name="Molinier V."/>
            <person name="Miyauchi S."/>
            <person name="Poulain J."/>
            <person name="Riccioni C."/>
            <person name="Rubini A."/>
            <person name="Sitrit Y."/>
            <person name="Splivallo R."/>
            <person name="Traeger S."/>
            <person name="Wang M."/>
            <person name="Zifcakova L."/>
            <person name="Wipf D."/>
            <person name="Zambonelli A."/>
            <person name="Paolocci F."/>
            <person name="Nowrousian M."/>
            <person name="Ottonello S."/>
            <person name="Baldrian P."/>
            <person name="Spatafora J.W."/>
            <person name="Henrissat B."/>
            <person name="Nagy L.G."/>
            <person name="Aury J.M."/>
            <person name="Wincker P."/>
            <person name="Grigoriev I.V."/>
            <person name="Bonfante P."/>
            <person name="Martin F.M."/>
        </authorList>
    </citation>
    <scope>NUCLEOTIDE SEQUENCE [LARGE SCALE GENOMIC DNA]</scope>
    <source>
        <strain evidence="2 3">120613-1</strain>
    </source>
</reference>
<dbReference type="PANTHER" id="PTHR28251:SF1">
    <property type="entry name" value="V-TYPE ATPASE ASSEMBLY FACTOR PKR1"/>
    <property type="match status" value="1"/>
</dbReference>
<dbReference type="OrthoDB" id="9626941at2759"/>
<keyword evidence="3" id="KW-1185">Reference proteome</keyword>
<organism evidence="2 3">
    <name type="scientific">Choiromyces venosus 120613-1</name>
    <dbReference type="NCBI Taxonomy" id="1336337"/>
    <lineage>
        <taxon>Eukaryota</taxon>
        <taxon>Fungi</taxon>
        <taxon>Dikarya</taxon>
        <taxon>Ascomycota</taxon>
        <taxon>Pezizomycotina</taxon>
        <taxon>Pezizomycetes</taxon>
        <taxon>Pezizales</taxon>
        <taxon>Tuberaceae</taxon>
        <taxon>Choiromyces</taxon>
    </lineage>
</organism>
<evidence type="ECO:0000313" key="3">
    <source>
        <dbReference type="Proteomes" id="UP000276215"/>
    </source>
</evidence>
<dbReference type="Pfam" id="PF08636">
    <property type="entry name" value="Pkr1"/>
    <property type="match status" value="1"/>
</dbReference>
<dbReference type="InterPro" id="IPR013945">
    <property type="entry name" value="Pkr1"/>
</dbReference>
<proteinExistence type="predicted"/>
<keyword evidence="1" id="KW-0812">Transmembrane</keyword>
<evidence type="ECO:0000256" key="1">
    <source>
        <dbReference type="SAM" id="Phobius"/>
    </source>
</evidence>
<dbReference type="GO" id="GO:0070072">
    <property type="term" value="P:vacuolar proton-transporting V-type ATPase complex assembly"/>
    <property type="evidence" value="ECO:0007669"/>
    <property type="project" value="InterPro"/>
</dbReference>